<evidence type="ECO:0000313" key="3">
    <source>
        <dbReference type="Proteomes" id="UP001152523"/>
    </source>
</evidence>
<reference evidence="2" key="1">
    <citation type="submission" date="2022-07" db="EMBL/GenBank/DDBJ databases">
        <authorList>
            <person name="Macas J."/>
            <person name="Novak P."/>
            <person name="Neumann P."/>
        </authorList>
    </citation>
    <scope>NUCLEOTIDE SEQUENCE</scope>
</reference>
<dbReference type="EMBL" id="CAMAPF010001062">
    <property type="protein sequence ID" value="CAH9144221.1"/>
    <property type="molecule type" value="Genomic_DNA"/>
</dbReference>
<organism evidence="2 3">
    <name type="scientific">Cuscuta epithymum</name>
    <dbReference type="NCBI Taxonomy" id="186058"/>
    <lineage>
        <taxon>Eukaryota</taxon>
        <taxon>Viridiplantae</taxon>
        <taxon>Streptophyta</taxon>
        <taxon>Embryophyta</taxon>
        <taxon>Tracheophyta</taxon>
        <taxon>Spermatophyta</taxon>
        <taxon>Magnoliopsida</taxon>
        <taxon>eudicotyledons</taxon>
        <taxon>Gunneridae</taxon>
        <taxon>Pentapetalae</taxon>
        <taxon>asterids</taxon>
        <taxon>lamiids</taxon>
        <taxon>Solanales</taxon>
        <taxon>Convolvulaceae</taxon>
        <taxon>Cuscuteae</taxon>
        <taxon>Cuscuta</taxon>
        <taxon>Cuscuta subgen. Cuscuta</taxon>
    </lineage>
</organism>
<name>A0AAV0G8D5_9ASTE</name>
<feature type="transmembrane region" description="Helical" evidence="1">
    <location>
        <begin position="80"/>
        <end position="106"/>
    </location>
</feature>
<keyword evidence="1" id="KW-1133">Transmembrane helix</keyword>
<keyword evidence="1" id="KW-0472">Membrane</keyword>
<keyword evidence="3" id="KW-1185">Reference proteome</keyword>
<accession>A0AAV0G8D5</accession>
<protein>
    <submittedName>
        <fullName evidence="2">Uncharacterized protein</fullName>
    </submittedName>
</protein>
<proteinExistence type="predicted"/>
<evidence type="ECO:0000256" key="1">
    <source>
        <dbReference type="SAM" id="Phobius"/>
    </source>
</evidence>
<gene>
    <name evidence="2" type="ORF">CEPIT_LOCUS41278</name>
</gene>
<evidence type="ECO:0000313" key="2">
    <source>
        <dbReference type="EMBL" id="CAH9144221.1"/>
    </source>
</evidence>
<comment type="caution">
    <text evidence="2">The sequence shown here is derived from an EMBL/GenBank/DDBJ whole genome shotgun (WGS) entry which is preliminary data.</text>
</comment>
<dbReference type="AlphaFoldDB" id="A0AAV0G8D5"/>
<sequence length="118" mass="13327">MEEMSAMRTKNVKSQIIHPSRAKVFPTARVELETDLPPCSDSMMELEIAVLPCAAVPTMLTSNPQCMRHLRSRTGGGRPLCYIIGEGGWANFAFSSLHFWVFFFFVTRNYSDLGLHRS</sequence>
<keyword evidence="1" id="KW-0812">Transmembrane</keyword>
<dbReference type="Proteomes" id="UP001152523">
    <property type="component" value="Unassembled WGS sequence"/>
</dbReference>